<feature type="transmembrane region" description="Helical" evidence="8">
    <location>
        <begin position="433"/>
        <end position="455"/>
    </location>
</feature>
<feature type="transmembrane region" description="Helical" evidence="8">
    <location>
        <begin position="12"/>
        <end position="34"/>
    </location>
</feature>
<evidence type="ECO:0000256" key="6">
    <source>
        <dbReference type="ARBA" id="ARBA00022989"/>
    </source>
</evidence>
<keyword evidence="5 8" id="KW-0812">Transmembrane</keyword>
<dbReference type="Proteomes" id="UP000002734">
    <property type="component" value="Chromosome"/>
</dbReference>
<feature type="transmembrane region" description="Helical" evidence="8">
    <location>
        <begin position="272"/>
        <end position="298"/>
    </location>
</feature>
<feature type="transmembrane region" description="Helical" evidence="8">
    <location>
        <begin position="233"/>
        <end position="251"/>
    </location>
</feature>
<name>C6C942_MUSP7</name>
<dbReference type="PANTHER" id="PTHR42718:SF9">
    <property type="entry name" value="MAJOR FACILITATOR SUPERFAMILY MULTIDRUG TRANSPORTER MFSC"/>
    <property type="match status" value="1"/>
</dbReference>
<feature type="transmembrane region" description="Helical" evidence="8">
    <location>
        <begin position="110"/>
        <end position="133"/>
    </location>
</feature>
<feature type="transmembrane region" description="Helical" evidence="8">
    <location>
        <begin position="85"/>
        <end position="104"/>
    </location>
</feature>
<feature type="transmembrane region" description="Helical" evidence="8">
    <location>
        <begin position="172"/>
        <end position="192"/>
    </location>
</feature>
<dbReference type="HOGENOM" id="CLU_000960_28_0_6"/>
<feature type="domain" description="Major facilitator superfamily (MFS) profile" evidence="9">
    <location>
        <begin position="19"/>
        <end position="460"/>
    </location>
</feature>
<feature type="transmembrane region" description="Helical" evidence="8">
    <location>
        <begin position="364"/>
        <end position="390"/>
    </location>
</feature>
<dbReference type="KEGG" id="dda:Dd703_2460"/>
<evidence type="ECO:0000313" key="10">
    <source>
        <dbReference type="EMBL" id="ACS86242.1"/>
    </source>
</evidence>
<feature type="transmembrane region" description="Helical" evidence="8">
    <location>
        <begin position="402"/>
        <end position="421"/>
    </location>
</feature>
<gene>
    <name evidence="10" type="ordered locus">Dd703_2460</name>
</gene>
<dbReference type="GO" id="GO:0022857">
    <property type="term" value="F:transmembrane transporter activity"/>
    <property type="evidence" value="ECO:0007669"/>
    <property type="project" value="InterPro"/>
</dbReference>
<evidence type="ECO:0000256" key="3">
    <source>
        <dbReference type="ARBA" id="ARBA00022448"/>
    </source>
</evidence>
<dbReference type="Pfam" id="PF07690">
    <property type="entry name" value="MFS_1"/>
    <property type="match status" value="1"/>
</dbReference>
<protein>
    <submittedName>
        <fullName evidence="10">Major facilitator superfamily MFS_1</fullName>
    </submittedName>
</protein>
<evidence type="ECO:0000259" key="9">
    <source>
        <dbReference type="PROSITE" id="PS50850"/>
    </source>
</evidence>
<proteinExistence type="inferred from homology"/>
<feature type="transmembrane region" description="Helical" evidence="8">
    <location>
        <begin position="304"/>
        <end position="323"/>
    </location>
</feature>
<dbReference type="SUPFAM" id="SSF103473">
    <property type="entry name" value="MFS general substrate transporter"/>
    <property type="match status" value="1"/>
</dbReference>
<evidence type="ECO:0000256" key="1">
    <source>
        <dbReference type="ARBA" id="ARBA00004651"/>
    </source>
</evidence>
<dbReference type="InterPro" id="IPR004638">
    <property type="entry name" value="EmrB-like"/>
</dbReference>
<dbReference type="GO" id="GO:0005886">
    <property type="term" value="C:plasma membrane"/>
    <property type="evidence" value="ECO:0007669"/>
    <property type="project" value="UniProtKB-SubCell"/>
</dbReference>
<organism evidence="10 11">
    <name type="scientific">Musicola paradisiaca (strain Ech703)</name>
    <name type="common">Dickeya paradisiaca</name>
    <name type="synonym">Dickeya dadantii</name>
    <dbReference type="NCBI Taxonomy" id="579405"/>
    <lineage>
        <taxon>Bacteria</taxon>
        <taxon>Pseudomonadati</taxon>
        <taxon>Pseudomonadota</taxon>
        <taxon>Gammaproteobacteria</taxon>
        <taxon>Enterobacterales</taxon>
        <taxon>Pectobacteriaceae</taxon>
        <taxon>Musicola</taxon>
    </lineage>
</organism>
<evidence type="ECO:0000313" key="11">
    <source>
        <dbReference type="Proteomes" id="UP000002734"/>
    </source>
</evidence>
<dbReference type="NCBIfam" id="TIGR00711">
    <property type="entry name" value="efflux_EmrB"/>
    <property type="match status" value="1"/>
</dbReference>
<evidence type="ECO:0000256" key="7">
    <source>
        <dbReference type="ARBA" id="ARBA00023136"/>
    </source>
</evidence>
<comment type="similarity">
    <text evidence="2">Belongs to the major facilitator superfamily. EmrB family.</text>
</comment>
<dbReference type="Gene3D" id="1.20.1250.20">
    <property type="entry name" value="MFS general substrate transporter like domains"/>
    <property type="match status" value="1"/>
</dbReference>
<feature type="transmembrane region" description="Helical" evidence="8">
    <location>
        <begin position="54"/>
        <end position="78"/>
    </location>
</feature>
<reference evidence="10" key="1">
    <citation type="submission" date="2009-06" db="EMBL/GenBank/DDBJ databases">
        <title>Complete sequence of Dickeya dadantii Ech703.</title>
        <authorList>
            <consortium name="US DOE Joint Genome Institute"/>
            <person name="Lucas S."/>
            <person name="Copeland A."/>
            <person name="Lapidus A."/>
            <person name="Glavina del Rio T."/>
            <person name="Dalin E."/>
            <person name="Tice H."/>
            <person name="Bruce D."/>
            <person name="Goodwin L."/>
            <person name="Pitluck S."/>
            <person name="Chertkov O."/>
            <person name="Brettin T."/>
            <person name="Detter J.C."/>
            <person name="Han C."/>
            <person name="Larimer F."/>
            <person name="Land M."/>
            <person name="Hauser L."/>
            <person name="Kyrpides N."/>
            <person name="Mikhailova N."/>
            <person name="Balakrishnan V."/>
            <person name="Glasner J."/>
            <person name="Perna N.T."/>
        </authorList>
    </citation>
    <scope>NUCLEOTIDE SEQUENCE [LARGE SCALE GENOMIC DNA]</scope>
    <source>
        <strain evidence="10">Ech703</strain>
    </source>
</reference>
<feature type="transmembrane region" description="Helical" evidence="8">
    <location>
        <begin position="335"/>
        <end position="358"/>
    </location>
</feature>
<dbReference type="InterPro" id="IPR020846">
    <property type="entry name" value="MFS_dom"/>
</dbReference>
<keyword evidence="3" id="KW-0813">Transport</keyword>
<sequence>MNIMASKENTTISTYLWKVIFIAVIGSFISLLNATIVNVSLSELSSHFSKKISIVQWVSTGYMMAVTLVIPLSGWLVGKFGIKKLYIYCFLGYALTSFFCGISWSIGSLIIFRILQGLFGGLMAPLSQMMLAVNSGRNLAKVSGYAAATIVLAPLLGPLIASVILSYGDWHWLFFLNIPISLIGMVMAFLSLNDDHRDYKVKVFDVYGFVFITFGVSLLLLGINYFPVISGKIAFLSGLALLFVFIFWSKINNENALLDVFLFKNKTFTISSFVQFFLNGIIYSCQIMVPLFLINIMGESPEHLGLMLAPLGVGMILSFVFVAKIINLLGMRNTAFYGACISCLGTVLFSLETSFFAFHYSISVALALLVTGVGQGLIGVPSTTLAYFTISKDKLPSAATSLNILQRLGGPVFSAFCIQFLSTQEARLSNGLAYFYTLTIVSVLSAVCALATLLFPKDNR</sequence>
<dbReference type="InterPro" id="IPR036259">
    <property type="entry name" value="MFS_trans_sf"/>
</dbReference>
<keyword evidence="4" id="KW-1003">Cell membrane</keyword>
<dbReference type="STRING" id="579405.Dd703_2460"/>
<keyword evidence="6 8" id="KW-1133">Transmembrane helix</keyword>
<dbReference type="Gene3D" id="1.20.1720.10">
    <property type="entry name" value="Multidrug resistance protein D"/>
    <property type="match status" value="1"/>
</dbReference>
<feature type="transmembrane region" description="Helical" evidence="8">
    <location>
        <begin position="145"/>
        <end position="166"/>
    </location>
</feature>
<evidence type="ECO:0000256" key="2">
    <source>
        <dbReference type="ARBA" id="ARBA00008537"/>
    </source>
</evidence>
<dbReference type="InterPro" id="IPR011701">
    <property type="entry name" value="MFS"/>
</dbReference>
<dbReference type="PANTHER" id="PTHR42718">
    <property type="entry name" value="MAJOR FACILITATOR SUPERFAMILY MULTIDRUG TRANSPORTER MFSC"/>
    <property type="match status" value="1"/>
</dbReference>
<evidence type="ECO:0000256" key="8">
    <source>
        <dbReference type="SAM" id="Phobius"/>
    </source>
</evidence>
<keyword evidence="11" id="KW-1185">Reference proteome</keyword>
<evidence type="ECO:0000256" key="5">
    <source>
        <dbReference type="ARBA" id="ARBA00022692"/>
    </source>
</evidence>
<accession>C6C942</accession>
<dbReference type="eggNOG" id="COG2814">
    <property type="taxonomic scope" value="Bacteria"/>
</dbReference>
<dbReference type="AlphaFoldDB" id="C6C942"/>
<evidence type="ECO:0000256" key="4">
    <source>
        <dbReference type="ARBA" id="ARBA00022475"/>
    </source>
</evidence>
<keyword evidence="7 8" id="KW-0472">Membrane</keyword>
<feature type="transmembrane region" description="Helical" evidence="8">
    <location>
        <begin position="204"/>
        <end position="227"/>
    </location>
</feature>
<dbReference type="PROSITE" id="PS50850">
    <property type="entry name" value="MFS"/>
    <property type="match status" value="1"/>
</dbReference>
<dbReference type="EMBL" id="CP001654">
    <property type="protein sequence ID" value="ACS86242.1"/>
    <property type="molecule type" value="Genomic_DNA"/>
</dbReference>
<comment type="subcellular location">
    <subcellularLocation>
        <location evidence="1">Cell membrane</location>
        <topology evidence="1">Multi-pass membrane protein</topology>
    </subcellularLocation>
</comment>